<comment type="caution">
    <text evidence="3">The sequence shown here is derived from an EMBL/GenBank/DDBJ whole genome shotgun (WGS) entry which is preliminary data.</text>
</comment>
<sequence length="349" mass="40950">MLKQTRHFADPVEQRYLWSWIRERFRYNKRETSPKKVERQLNDAASVIQTMADALNGVADQQRHISDLAYGRTGWLKDIMQEIREFHHPVKPCDLIRDVRPRSSRMLHPHPAYRIPIDQQAFEVPAHILQRTLDEDAKEKRRMEEKRRRKRLRLARELKAMADAVKGGNVFLQDSGLVPGAFSVEPSVSRGPWYVPGVVGNPAWIPPKIRNRLDPPFVQHVRASSGCEFLRVNGRKPPHWLSNRVAASFRLTARRLARHEFYYHFVEDLRLEEEFEARLGIEDRGYWVYARNYREFLRARLKNFSLQSPHFELQDKGLEAELAEGAQEYGRLVAYAMEPQFDEVLESIG</sequence>
<keyword evidence="4" id="KW-1185">Reference proteome</keyword>
<organism evidence="3 4">
    <name type="scientific">Coemansia interrupta</name>
    <dbReference type="NCBI Taxonomy" id="1126814"/>
    <lineage>
        <taxon>Eukaryota</taxon>
        <taxon>Fungi</taxon>
        <taxon>Fungi incertae sedis</taxon>
        <taxon>Zoopagomycota</taxon>
        <taxon>Kickxellomycotina</taxon>
        <taxon>Kickxellomycetes</taxon>
        <taxon>Kickxellales</taxon>
        <taxon>Kickxellaceae</taxon>
        <taxon>Coemansia</taxon>
    </lineage>
</organism>
<protein>
    <recommendedName>
        <fullName evidence="2">LYR motif-containing protein Cup1-like N-terminal domain-containing protein</fullName>
    </recommendedName>
</protein>
<dbReference type="InterPro" id="IPR046896">
    <property type="entry name" value="Cup1-like_N"/>
</dbReference>
<dbReference type="CDD" id="cd20251">
    <property type="entry name" value="Complex1_LYR_SF"/>
    <property type="match status" value="1"/>
</dbReference>
<reference evidence="3" key="1">
    <citation type="submission" date="2022-07" db="EMBL/GenBank/DDBJ databases">
        <title>Phylogenomic reconstructions and comparative analyses of Kickxellomycotina fungi.</title>
        <authorList>
            <person name="Reynolds N.K."/>
            <person name="Stajich J.E."/>
            <person name="Barry K."/>
            <person name="Grigoriev I.V."/>
            <person name="Crous P."/>
            <person name="Smith M.E."/>
        </authorList>
    </citation>
    <scope>NUCLEOTIDE SEQUENCE</scope>
    <source>
        <strain evidence="3">BCRC 34489</strain>
    </source>
</reference>
<gene>
    <name evidence="3" type="ORF">GGI15_000772</name>
</gene>
<evidence type="ECO:0000256" key="1">
    <source>
        <dbReference type="SAM" id="Coils"/>
    </source>
</evidence>
<evidence type="ECO:0000259" key="2">
    <source>
        <dbReference type="Pfam" id="PF20263"/>
    </source>
</evidence>
<dbReference type="OrthoDB" id="2571149at2759"/>
<evidence type="ECO:0000313" key="3">
    <source>
        <dbReference type="EMBL" id="KAJ2787407.1"/>
    </source>
</evidence>
<dbReference type="Pfam" id="PF20263">
    <property type="entry name" value="LYRM2-like"/>
    <property type="match status" value="1"/>
</dbReference>
<accession>A0A9W8HJG4</accession>
<name>A0A9W8HJG4_9FUNG</name>
<feature type="domain" description="LYR motif-containing protein Cup1-like N-terminal" evidence="2">
    <location>
        <begin position="1"/>
        <end position="77"/>
    </location>
</feature>
<keyword evidence="1" id="KW-0175">Coiled coil</keyword>
<dbReference type="Proteomes" id="UP001140172">
    <property type="component" value="Unassembled WGS sequence"/>
</dbReference>
<evidence type="ECO:0000313" key="4">
    <source>
        <dbReference type="Proteomes" id="UP001140172"/>
    </source>
</evidence>
<dbReference type="EMBL" id="JANBUM010000024">
    <property type="protein sequence ID" value="KAJ2787407.1"/>
    <property type="molecule type" value="Genomic_DNA"/>
</dbReference>
<proteinExistence type="predicted"/>
<feature type="coiled-coil region" evidence="1">
    <location>
        <begin position="126"/>
        <end position="153"/>
    </location>
</feature>
<dbReference type="AlphaFoldDB" id="A0A9W8HJG4"/>